<evidence type="ECO:0000256" key="8">
    <source>
        <dbReference type="ARBA" id="ARBA00037278"/>
    </source>
</evidence>
<dbReference type="Proteomes" id="UP000270678">
    <property type="component" value="Chromosome"/>
</dbReference>
<dbReference type="InterPro" id="IPR000743">
    <property type="entry name" value="Glyco_hydro_28"/>
</dbReference>
<dbReference type="PANTHER" id="PTHR31736">
    <property type="match status" value="1"/>
</dbReference>
<dbReference type="Pfam" id="PF00295">
    <property type="entry name" value="Glyco_hydro_28"/>
    <property type="match status" value="1"/>
</dbReference>
<keyword evidence="3 9" id="KW-0378">Hydrolase</keyword>
<keyword evidence="7" id="KW-0624">Polysaccharide degradation</keyword>
<organism evidence="10 11">
    <name type="scientific">Paenibacillus lutimineralis</name>
    <dbReference type="NCBI Taxonomy" id="2707005"/>
    <lineage>
        <taxon>Bacteria</taxon>
        <taxon>Bacillati</taxon>
        <taxon>Bacillota</taxon>
        <taxon>Bacilli</taxon>
        <taxon>Bacillales</taxon>
        <taxon>Paenibacillaceae</taxon>
        <taxon>Paenibacillus</taxon>
    </lineage>
</organism>
<reference evidence="11" key="1">
    <citation type="submission" date="2018-12" db="EMBL/GenBank/DDBJ databases">
        <title>Complete genome sequence of Paenibacillus sp. MBLB1234.</title>
        <authorList>
            <person name="Nam Y.-D."/>
            <person name="Kang J."/>
            <person name="Chung W.-H."/>
            <person name="Park Y.S."/>
        </authorList>
    </citation>
    <scope>NUCLEOTIDE SEQUENCE [LARGE SCALE GENOMIC DNA]</scope>
    <source>
        <strain evidence="11">MBLB1234</strain>
    </source>
</reference>
<evidence type="ECO:0000256" key="1">
    <source>
        <dbReference type="ARBA" id="ARBA00008834"/>
    </source>
</evidence>
<dbReference type="RefSeq" id="WP_127002170.1">
    <property type="nucleotide sequence ID" value="NZ_CP034346.1"/>
</dbReference>
<dbReference type="AlphaFoldDB" id="A0A3S9V3J1"/>
<dbReference type="SUPFAM" id="SSF51126">
    <property type="entry name" value="Pectin lyase-like"/>
    <property type="match status" value="1"/>
</dbReference>
<dbReference type="OrthoDB" id="9795222at2"/>
<evidence type="ECO:0000256" key="2">
    <source>
        <dbReference type="ARBA" id="ARBA00022737"/>
    </source>
</evidence>
<accession>A0A3S9V3J1</accession>
<evidence type="ECO:0000256" key="6">
    <source>
        <dbReference type="ARBA" id="ARBA00023295"/>
    </source>
</evidence>
<dbReference type="KEGG" id="plut:EI981_22785"/>
<comment type="function">
    <text evidence="8">Pectinolytic enzyme involved in the degradation of xylogalacturonan (xga), a galacturonan backbone heavily substituted with xylose, and which is one important component of the hairy regions of pectin. Activity requires a galacturonic acid backbone substituted with xylose.</text>
</comment>
<evidence type="ECO:0000256" key="4">
    <source>
        <dbReference type="ARBA" id="ARBA00023180"/>
    </source>
</evidence>
<keyword evidence="6 9" id="KW-0326">Glycosidase</keyword>
<evidence type="ECO:0008006" key="12">
    <source>
        <dbReference type="Google" id="ProtNLM"/>
    </source>
</evidence>
<protein>
    <recommendedName>
        <fullName evidence="12">Glycoside hydrolase family 28 protein</fullName>
    </recommendedName>
</protein>
<name>A0A3S9V3J1_9BACL</name>
<dbReference type="GO" id="GO:0000272">
    <property type="term" value="P:polysaccharide catabolic process"/>
    <property type="evidence" value="ECO:0007669"/>
    <property type="project" value="UniProtKB-KW"/>
</dbReference>
<dbReference type="SMART" id="SM00710">
    <property type="entry name" value="PbH1"/>
    <property type="match status" value="5"/>
</dbReference>
<evidence type="ECO:0000256" key="9">
    <source>
        <dbReference type="RuleBase" id="RU361169"/>
    </source>
</evidence>
<dbReference type="InterPro" id="IPR012334">
    <property type="entry name" value="Pectin_lyas_fold"/>
</dbReference>
<sequence length="488" mass="53198">MEAEIIITSNGTIIKIDRAPVGIGYAVDEDRLRKQGEDAFAPDPEGLVLSRDWELYVEGQAVPVYAAPITNGGPLSFASLSFVGDPGSFNLIAKRRGSTDSAVIRPLSLGIEAKLVGQEIHIPVDRPAKIIVEANGNTERPLVITLHAKEEGAADPTDSKVKYYGPGLHKVSSFELQSGESLYIAGGAVLQLYVPEDEAPVVASDWANKPNYVDFITADQAESIRIHGRGIIDMSMLDWHARKAMLLTGCRDVLIEGLTIVGTSHWTVHLSNCVDSSIADLTLIGYRENSDGIDIVNCERIRVTDCFIRTGDDAVAVKAMDAPPAIGGRDIYVSDCTVWNDKVRCFGIAGETRTDISDVIFENCNVVHSTAVWTEEVGSLCIVVGDRGTISNIRFENITIEEERQHAMICLIFKDRWSVDQEPGQILNITFRNIKIPEGTASLFHGSDASHIVDGVHIEGLDIGGKQAEMLENLPFKVNEFVKNLTVS</sequence>
<keyword evidence="4" id="KW-0325">Glycoprotein</keyword>
<dbReference type="Gene3D" id="2.160.20.10">
    <property type="entry name" value="Single-stranded right-handed beta-helix, Pectin lyase-like"/>
    <property type="match status" value="1"/>
</dbReference>
<proteinExistence type="inferred from homology"/>
<dbReference type="GO" id="GO:0004650">
    <property type="term" value="F:polygalacturonase activity"/>
    <property type="evidence" value="ECO:0007669"/>
    <property type="project" value="InterPro"/>
</dbReference>
<evidence type="ECO:0000313" key="11">
    <source>
        <dbReference type="Proteomes" id="UP000270678"/>
    </source>
</evidence>
<evidence type="ECO:0000256" key="7">
    <source>
        <dbReference type="ARBA" id="ARBA00023326"/>
    </source>
</evidence>
<keyword evidence="2" id="KW-0677">Repeat</keyword>
<dbReference type="PANTHER" id="PTHR31736:SF9">
    <property type="entry name" value="ENDO-XYLOGALACTURONAN HYDROLASE A-RELATED"/>
    <property type="match status" value="1"/>
</dbReference>
<evidence type="ECO:0000256" key="5">
    <source>
        <dbReference type="ARBA" id="ARBA00023277"/>
    </source>
</evidence>
<keyword evidence="11" id="KW-1185">Reference proteome</keyword>
<dbReference type="InterPro" id="IPR011050">
    <property type="entry name" value="Pectin_lyase_fold/virulence"/>
</dbReference>
<evidence type="ECO:0000256" key="3">
    <source>
        <dbReference type="ARBA" id="ARBA00022801"/>
    </source>
</evidence>
<keyword evidence="5" id="KW-0119">Carbohydrate metabolism</keyword>
<gene>
    <name evidence="10" type="ORF">EI981_22785</name>
</gene>
<evidence type="ECO:0000313" key="10">
    <source>
        <dbReference type="EMBL" id="AZS17007.1"/>
    </source>
</evidence>
<dbReference type="InterPro" id="IPR006626">
    <property type="entry name" value="PbH1"/>
</dbReference>
<comment type="similarity">
    <text evidence="1 9">Belongs to the glycosyl hydrolase 28 family.</text>
</comment>
<dbReference type="EMBL" id="CP034346">
    <property type="protein sequence ID" value="AZS17007.1"/>
    <property type="molecule type" value="Genomic_DNA"/>
</dbReference>